<reference evidence="3 4" key="1">
    <citation type="submission" date="2020-06" db="EMBL/GenBank/DDBJ databases">
        <authorList>
            <person name="Li R."/>
            <person name="Bekaert M."/>
        </authorList>
    </citation>
    <scope>NUCLEOTIDE SEQUENCE [LARGE SCALE GENOMIC DNA]</scope>
    <source>
        <strain evidence="4">wild</strain>
    </source>
</reference>
<keyword evidence="2" id="KW-0732">Signal</keyword>
<evidence type="ECO:0000256" key="2">
    <source>
        <dbReference type="SAM" id="SignalP"/>
    </source>
</evidence>
<feature type="region of interest" description="Disordered" evidence="1">
    <location>
        <begin position="70"/>
        <end position="112"/>
    </location>
</feature>
<dbReference type="OrthoDB" id="6123401at2759"/>
<name>A0A6J8BD29_MYTCO</name>
<dbReference type="Proteomes" id="UP000507470">
    <property type="component" value="Unassembled WGS sequence"/>
</dbReference>
<organism evidence="3 4">
    <name type="scientific">Mytilus coruscus</name>
    <name type="common">Sea mussel</name>
    <dbReference type="NCBI Taxonomy" id="42192"/>
    <lineage>
        <taxon>Eukaryota</taxon>
        <taxon>Metazoa</taxon>
        <taxon>Spiralia</taxon>
        <taxon>Lophotrochozoa</taxon>
        <taxon>Mollusca</taxon>
        <taxon>Bivalvia</taxon>
        <taxon>Autobranchia</taxon>
        <taxon>Pteriomorphia</taxon>
        <taxon>Mytilida</taxon>
        <taxon>Mytiloidea</taxon>
        <taxon>Mytilidae</taxon>
        <taxon>Mytilinae</taxon>
        <taxon>Mytilus</taxon>
    </lineage>
</organism>
<proteinExistence type="predicted"/>
<dbReference type="AlphaFoldDB" id="A0A6J8BD29"/>
<dbReference type="EMBL" id="CACVKT020002890">
    <property type="protein sequence ID" value="CAC5380529.1"/>
    <property type="molecule type" value="Genomic_DNA"/>
</dbReference>
<accession>A0A6J8BD29</accession>
<sequence>MTHHQVTVSIITMKLLIIVVSLCITTASSQKSNYVNVGMGSVPFDNQYRAVDPFLNRGVERTGAFGASSPMNSMAADGPAPDTVSVSDPMFGDQAYTPKANSPNPLDPVDPDQPVEDYIKAEERGNPMSNMAGGPASMVSPGASRQVGNMGNMAGRGGMGGLPGSANMVAPNAPRVGRMGNMSGRGANGRVESQRRSSNRRKSRNNRSRNVIYNGYNGGTRREKIRKPYGKRNKYGKKQRKGGY</sequence>
<gene>
    <name evidence="3" type="ORF">MCOR_16467</name>
</gene>
<evidence type="ECO:0000313" key="4">
    <source>
        <dbReference type="Proteomes" id="UP000507470"/>
    </source>
</evidence>
<feature type="chain" id="PRO_5027108648" evidence="2">
    <location>
        <begin position="30"/>
        <end position="244"/>
    </location>
</feature>
<feature type="compositionally biased region" description="Basic residues" evidence="1">
    <location>
        <begin position="197"/>
        <end position="207"/>
    </location>
</feature>
<keyword evidence="4" id="KW-1185">Reference proteome</keyword>
<evidence type="ECO:0000313" key="3">
    <source>
        <dbReference type="EMBL" id="CAC5380529.1"/>
    </source>
</evidence>
<feature type="signal peptide" evidence="2">
    <location>
        <begin position="1"/>
        <end position="29"/>
    </location>
</feature>
<evidence type="ECO:0000256" key="1">
    <source>
        <dbReference type="SAM" id="MobiDB-lite"/>
    </source>
</evidence>
<feature type="region of interest" description="Disordered" evidence="1">
    <location>
        <begin position="172"/>
        <end position="244"/>
    </location>
</feature>
<feature type="compositionally biased region" description="Basic residues" evidence="1">
    <location>
        <begin position="223"/>
        <end position="244"/>
    </location>
</feature>
<protein>
    <submittedName>
        <fullName evidence="3">Uncharacterized protein</fullName>
    </submittedName>
</protein>